<dbReference type="SUPFAM" id="SSF52058">
    <property type="entry name" value="L domain-like"/>
    <property type="match status" value="1"/>
</dbReference>
<feature type="region of interest" description="Disordered" evidence="1">
    <location>
        <begin position="1"/>
        <end position="22"/>
    </location>
</feature>
<evidence type="ECO:0008006" key="4">
    <source>
        <dbReference type="Google" id="ProtNLM"/>
    </source>
</evidence>
<gene>
    <name evidence="2" type="ORF">BCR34DRAFT_209042</name>
</gene>
<feature type="compositionally biased region" description="Acidic residues" evidence="1">
    <location>
        <begin position="684"/>
        <end position="710"/>
    </location>
</feature>
<dbReference type="Proteomes" id="UP000193144">
    <property type="component" value="Unassembled WGS sequence"/>
</dbReference>
<name>A0A1Y2A9N5_9PLEO</name>
<organism evidence="2 3">
    <name type="scientific">Clohesyomyces aquaticus</name>
    <dbReference type="NCBI Taxonomy" id="1231657"/>
    <lineage>
        <taxon>Eukaryota</taxon>
        <taxon>Fungi</taxon>
        <taxon>Dikarya</taxon>
        <taxon>Ascomycota</taxon>
        <taxon>Pezizomycotina</taxon>
        <taxon>Dothideomycetes</taxon>
        <taxon>Pleosporomycetidae</taxon>
        <taxon>Pleosporales</taxon>
        <taxon>Lindgomycetaceae</taxon>
        <taxon>Clohesyomyces</taxon>
    </lineage>
</organism>
<comment type="caution">
    <text evidence="2">The sequence shown here is derived from an EMBL/GenBank/DDBJ whole genome shotgun (WGS) entry which is preliminary data.</text>
</comment>
<reference evidence="2 3" key="1">
    <citation type="submission" date="2016-07" db="EMBL/GenBank/DDBJ databases">
        <title>Pervasive Adenine N6-methylation of Active Genes in Fungi.</title>
        <authorList>
            <consortium name="DOE Joint Genome Institute"/>
            <person name="Mondo S.J."/>
            <person name="Dannebaum R.O."/>
            <person name="Kuo R.C."/>
            <person name="Labutti K."/>
            <person name="Haridas S."/>
            <person name="Kuo A."/>
            <person name="Salamov A."/>
            <person name="Ahrendt S.R."/>
            <person name="Lipzen A."/>
            <person name="Sullivan W."/>
            <person name="Andreopoulos W.B."/>
            <person name="Clum A."/>
            <person name="Lindquist E."/>
            <person name="Daum C."/>
            <person name="Ramamoorthy G.K."/>
            <person name="Gryganskyi A."/>
            <person name="Culley D."/>
            <person name="Magnuson J.K."/>
            <person name="James T.Y."/>
            <person name="O'Malley M.A."/>
            <person name="Stajich J.E."/>
            <person name="Spatafora J.W."/>
            <person name="Visel A."/>
            <person name="Grigoriev I.V."/>
        </authorList>
    </citation>
    <scope>NUCLEOTIDE SEQUENCE [LARGE SCALE GENOMIC DNA]</scope>
    <source>
        <strain evidence="2 3">CBS 115471</strain>
    </source>
</reference>
<evidence type="ECO:0000313" key="2">
    <source>
        <dbReference type="EMBL" id="ORY19253.1"/>
    </source>
</evidence>
<accession>A0A1Y2A9N5</accession>
<evidence type="ECO:0000313" key="3">
    <source>
        <dbReference type="Proteomes" id="UP000193144"/>
    </source>
</evidence>
<feature type="region of interest" description="Disordered" evidence="1">
    <location>
        <begin position="684"/>
        <end position="739"/>
    </location>
</feature>
<dbReference type="STRING" id="1231657.A0A1Y2A9N5"/>
<protein>
    <recommendedName>
        <fullName evidence="4">F-box domain-containing protein</fullName>
    </recommendedName>
</protein>
<keyword evidence="3" id="KW-1185">Reference proteome</keyword>
<evidence type="ECO:0000256" key="1">
    <source>
        <dbReference type="SAM" id="MobiDB-lite"/>
    </source>
</evidence>
<dbReference type="EMBL" id="MCFA01000003">
    <property type="protein sequence ID" value="ORY19253.1"/>
    <property type="molecule type" value="Genomic_DNA"/>
</dbReference>
<proteinExistence type="predicted"/>
<feature type="compositionally biased region" description="Basic and acidic residues" evidence="1">
    <location>
        <begin position="627"/>
        <end position="639"/>
    </location>
</feature>
<dbReference type="OrthoDB" id="2522477at2759"/>
<sequence>MSTVAPPASETENPEPQAAPRPDCPLLDLPSELIIQIINCFDVWFKCDEDALHALACTCRLLQVLGEEQLYKSIRLRFTDDIGALIHSFEQRPDRLKAVQKLDILYKWHPGLHGTLGVRKRFNELIPDMLNLKEFHVESPYDNEKKWHESESAADWSGHDMVHFRLHLERTSLQEGSLFVPDIGLGKLEKFILHTHGDDQDFWNLNNFECLFRHPSIRYLHLSCVDLNCSHPACQDGNCHLISLKSFESRTPLETLILDECEIGPAPLAVILRTPKALRRLTLGENLYNSTDRALRPQLSAKPEETLLALAPVAHSLETLVHTDPTFKTTSDPDHPPPMKIRGDGMRQFHSLKYLECDPCSLFCRGILSDHTISPPSLETFCLRRPIRESDGGDFFERLPNIEPYTRLPSLKTLKLVQPLQGINLDWDERRSPGPIIEYVCNDDRVRERHARAFELHQARVEMKVYIEISAKESLIPPYLTGESSPASLCIYDSEKVGFCRVIDDRSDDEWDAEDISEAQEKHATLMGRRVPFSEEFLRYIDEMDIEPQDIRDGLVEIPVGFLEDFRRYIDEMIIRPEDFRDSLAENPVGALIFGQSVTEPSQQIEEHGMKVNGERLRNPPQEPEEGSERCQQSEKKEAPVPTLTDQLGKRDLFLLKVDVRHDIATHMLWLDEWSEQDFSDEDSFDEYDDNDNYPYEDLDGDMEYFDPDLEEHGGYGSDDMPTSSEYAAMGLGVGIDDD</sequence>
<dbReference type="AlphaFoldDB" id="A0A1Y2A9N5"/>
<feature type="region of interest" description="Disordered" evidence="1">
    <location>
        <begin position="611"/>
        <end position="642"/>
    </location>
</feature>